<proteinExistence type="inferred from homology"/>
<dbReference type="Proteomes" id="UP000036987">
    <property type="component" value="Unassembled WGS sequence"/>
</dbReference>
<gene>
    <name evidence="7" type="ORF">ZOSMA_122G00090</name>
</gene>
<comment type="subcellular location">
    <subcellularLocation>
        <location evidence="1">Membrane</location>
        <topology evidence="1">Multi-pass membrane protein</topology>
    </subcellularLocation>
</comment>
<dbReference type="GO" id="GO:0016020">
    <property type="term" value="C:membrane"/>
    <property type="evidence" value="ECO:0007669"/>
    <property type="project" value="UniProtKB-SubCell"/>
</dbReference>
<evidence type="ECO:0000256" key="6">
    <source>
        <dbReference type="SAM" id="Phobius"/>
    </source>
</evidence>
<evidence type="ECO:0000256" key="2">
    <source>
        <dbReference type="ARBA" id="ARBA00008707"/>
    </source>
</evidence>
<feature type="transmembrane region" description="Helical" evidence="6">
    <location>
        <begin position="151"/>
        <end position="169"/>
    </location>
</feature>
<dbReference type="InterPro" id="IPR007770">
    <property type="entry name" value="DMP"/>
</dbReference>
<dbReference type="PANTHER" id="PTHR31621:SF5">
    <property type="entry name" value="PROTEIN DMP10"/>
    <property type="match status" value="1"/>
</dbReference>
<evidence type="ECO:0000313" key="8">
    <source>
        <dbReference type="Proteomes" id="UP000036987"/>
    </source>
</evidence>
<reference evidence="8" key="1">
    <citation type="journal article" date="2016" name="Nature">
        <title>The genome of the seagrass Zostera marina reveals angiosperm adaptation to the sea.</title>
        <authorList>
            <person name="Olsen J.L."/>
            <person name="Rouze P."/>
            <person name="Verhelst B."/>
            <person name="Lin Y.-C."/>
            <person name="Bayer T."/>
            <person name="Collen J."/>
            <person name="Dattolo E."/>
            <person name="De Paoli E."/>
            <person name="Dittami S."/>
            <person name="Maumus F."/>
            <person name="Michel G."/>
            <person name="Kersting A."/>
            <person name="Lauritano C."/>
            <person name="Lohaus R."/>
            <person name="Toepel M."/>
            <person name="Tonon T."/>
            <person name="Vanneste K."/>
            <person name="Amirebrahimi M."/>
            <person name="Brakel J."/>
            <person name="Bostroem C."/>
            <person name="Chovatia M."/>
            <person name="Grimwood J."/>
            <person name="Jenkins J.W."/>
            <person name="Jueterbock A."/>
            <person name="Mraz A."/>
            <person name="Stam W.T."/>
            <person name="Tice H."/>
            <person name="Bornberg-Bauer E."/>
            <person name="Green P.J."/>
            <person name="Pearson G.A."/>
            <person name="Procaccini G."/>
            <person name="Duarte C.M."/>
            <person name="Schmutz J."/>
            <person name="Reusch T.B.H."/>
            <person name="Van de Peer Y."/>
        </authorList>
    </citation>
    <scope>NUCLEOTIDE SEQUENCE [LARGE SCALE GENOMIC DNA]</scope>
    <source>
        <strain evidence="8">cv. Finnish</strain>
    </source>
</reference>
<dbReference type="Pfam" id="PF05078">
    <property type="entry name" value="DUF679"/>
    <property type="match status" value="1"/>
</dbReference>
<keyword evidence="3 6" id="KW-0812">Transmembrane</keyword>
<evidence type="ECO:0000256" key="1">
    <source>
        <dbReference type="ARBA" id="ARBA00004141"/>
    </source>
</evidence>
<protein>
    <submittedName>
        <fullName evidence="7">Uncharacterized protein</fullName>
    </submittedName>
</protein>
<dbReference type="OMA" id="AHKYMTL"/>
<evidence type="ECO:0000256" key="5">
    <source>
        <dbReference type="ARBA" id="ARBA00023136"/>
    </source>
</evidence>
<feature type="transmembrane region" description="Helical" evidence="6">
    <location>
        <begin position="82"/>
        <end position="105"/>
    </location>
</feature>
<comment type="caution">
    <text evidence="7">The sequence shown here is derived from an EMBL/GenBank/DDBJ whole genome shotgun (WGS) entry which is preliminary data.</text>
</comment>
<comment type="similarity">
    <text evidence="2">Belongs to the plant DMP1 protein family.</text>
</comment>
<dbReference type="GO" id="GO:0005737">
    <property type="term" value="C:cytoplasm"/>
    <property type="evidence" value="ECO:0007669"/>
    <property type="project" value="UniProtKB-ARBA"/>
</dbReference>
<dbReference type="EMBL" id="LFYR01000244">
    <property type="protein sequence ID" value="KMZ74741.1"/>
    <property type="molecule type" value="Genomic_DNA"/>
</dbReference>
<evidence type="ECO:0000313" key="7">
    <source>
        <dbReference type="EMBL" id="KMZ74741.1"/>
    </source>
</evidence>
<name>A0A0K9Q0D1_ZOSMR</name>
<evidence type="ECO:0000256" key="3">
    <source>
        <dbReference type="ARBA" id="ARBA00022692"/>
    </source>
</evidence>
<organism evidence="7 8">
    <name type="scientific">Zostera marina</name>
    <name type="common">Eelgrass</name>
    <dbReference type="NCBI Taxonomy" id="29655"/>
    <lineage>
        <taxon>Eukaryota</taxon>
        <taxon>Viridiplantae</taxon>
        <taxon>Streptophyta</taxon>
        <taxon>Embryophyta</taxon>
        <taxon>Tracheophyta</taxon>
        <taxon>Spermatophyta</taxon>
        <taxon>Magnoliopsida</taxon>
        <taxon>Liliopsida</taxon>
        <taxon>Zosteraceae</taxon>
        <taxon>Zostera</taxon>
    </lineage>
</organism>
<dbReference type="OrthoDB" id="657601at2759"/>
<feature type="transmembrane region" description="Helical" evidence="6">
    <location>
        <begin position="189"/>
        <end position="208"/>
    </location>
</feature>
<dbReference type="PANTHER" id="PTHR31621">
    <property type="entry name" value="PROTEIN DMP3"/>
    <property type="match status" value="1"/>
</dbReference>
<evidence type="ECO:0000256" key="4">
    <source>
        <dbReference type="ARBA" id="ARBA00022989"/>
    </source>
</evidence>
<dbReference type="AlphaFoldDB" id="A0A0K9Q0D1"/>
<dbReference type="STRING" id="29655.A0A0K9Q0D1"/>
<dbReference type="GO" id="GO:0010256">
    <property type="term" value="P:endomembrane system organization"/>
    <property type="evidence" value="ECO:0000318"/>
    <property type="project" value="GO_Central"/>
</dbReference>
<keyword evidence="4 6" id="KW-1133">Transmembrane helix</keyword>
<accession>A0A0K9Q0D1</accession>
<keyword evidence="5 6" id="KW-0472">Membrane</keyword>
<keyword evidence="8" id="KW-1185">Reference proteome</keyword>
<sequence>MCSLNPYQVNITMAAVESVHVSLPAEAAARSAQAVKAPVIIDKSLHATSNLVKLLPTCTVLTFQALYPSFSNRGMCYSSNRYLTSILVFLCSVSCIFFSFTDSLVGRDGKHYFGMATSKGMYLFNHKDPNDSKEEEEGFSRVDLEKFKLRPLDYVHAFFSVLVFLTLTFNQSDLVRCLFPEIGAGGKQLLNNLPLGAGFLSSLVFIIFPSSRKGIGYSDATPSSAADRTVVDRIRQGKEEFTV</sequence>